<dbReference type="GO" id="GO:0016567">
    <property type="term" value="P:protein ubiquitination"/>
    <property type="evidence" value="ECO:0007669"/>
    <property type="project" value="InterPro"/>
</dbReference>
<feature type="domain" description="U-box" evidence="2">
    <location>
        <begin position="1"/>
        <end position="27"/>
    </location>
</feature>
<organism evidence="3 4">
    <name type="scientific">Diversispora eburnea</name>
    <dbReference type="NCBI Taxonomy" id="1213867"/>
    <lineage>
        <taxon>Eukaryota</taxon>
        <taxon>Fungi</taxon>
        <taxon>Fungi incertae sedis</taxon>
        <taxon>Mucoromycota</taxon>
        <taxon>Glomeromycotina</taxon>
        <taxon>Glomeromycetes</taxon>
        <taxon>Diversisporales</taxon>
        <taxon>Diversisporaceae</taxon>
        <taxon>Diversispora</taxon>
    </lineage>
</organism>
<dbReference type="GO" id="GO:0004842">
    <property type="term" value="F:ubiquitin-protein transferase activity"/>
    <property type="evidence" value="ECO:0007669"/>
    <property type="project" value="InterPro"/>
</dbReference>
<evidence type="ECO:0000313" key="4">
    <source>
        <dbReference type="Proteomes" id="UP000789706"/>
    </source>
</evidence>
<evidence type="ECO:0000259" key="2">
    <source>
        <dbReference type="PROSITE" id="PS51698"/>
    </source>
</evidence>
<proteinExistence type="predicted"/>
<protein>
    <submittedName>
        <fullName evidence="3">11460_t:CDS:1</fullName>
    </submittedName>
</protein>
<evidence type="ECO:0000256" key="1">
    <source>
        <dbReference type="SAM" id="Coils"/>
    </source>
</evidence>
<keyword evidence="4" id="KW-1185">Reference proteome</keyword>
<dbReference type="OrthoDB" id="10255522at2759"/>
<accession>A0A9N9BGJ9</accession>
<name>A0A9N9BGJ9_9GLOM</name>
<feature type="non-terminal residue" evidence="3">
    <location>
        <position position="1"/>
    </location>
</feature>
<gene>
    <name evidence="3" type="ORF">DEBURN_LOCUS7696</name>
</gene>
<sequence length="103" mass="11593">ELTNELDTLNKTLKEQIDELSEKNETIQIELDEKTRLYKQVQDRLDKCQEECYQIRESLEGAHENITEVDLGAVQGRTAIQLEAQALNRANGQAGIVLVGAPL</sequence>
<dbReference type="AlphaFoldDB" id="A0A9N9BGJ9"/>
<keyword evidence="1" id="KW-0175">Coiled coil</keyword>
<dbReference type="Proteomes" id="UP000789706">
    <property type="component" value="Unassembled WGS sequence"/>
</dbReference>
<dbReference type="EMBL" id="CAJVPK010000977">
    <property type="protein sequence ID" value="CAG8563263.1"/>
    <property type="molecule type" value="Genomic_DNA"/>
</dbReference>
<dbReference type="PROSITE" id="PS51698">
    <property type="entry name" value="U_BOX"/>
    <property type="match status" value="1"/>
</dbReference>
<feature type="coiled-coil region" evidence="1">
    <location>
        <begin position="3"/>
        <end position="51"/>
    </location>
</feature>
<reference evidence="3" key="1">
    <citation type="submission" date="2021-06" db="EMBL/GenBank/DDBJ databases">
        <authorList>
            <person name="Kallberg Y."/>
            <person name="Tangrot J."/>
            <person name="Rosling A."/>
        </authorList>
    </citation>
    <scope>NUCLEOTIDE SEQUENCE</scope>
    <source>
        <strain evidence="3">AZ414A</strain>
    </source>
</reference>
<evidence type="ECO:0000313" key="3">
    <source>
        <dbReference type="EMBL" id="CAG8563263.1"/>
    </source>
</evidence>
<dbReference type="InterPro" id="IPR003613">
    <property type="entry name" value="Ubox_domain"/>
</dbReference>
<comment type="caution">
    <text evidence="3">The sequence shown here is derived from an EMBL/GenBank/DDBJ whole genome shotgun (WGS) entry which is preliminary data.</text>
</comment>